<feature type="compositionally biased region" description="Polar residues" evidence="1">
    <location>
        <begin position="99"/>
        <end position="109"/>
    </location>
</feature>
<keyword evidence="3" id="KW-1185">Reference proteome</keyword>
<evidence type="ECO:0000313" key="2">
    <source>
        <dbReference type="EMBL" id="RUS85519.1"/>
    </source>
</evidence>
<evidence type="ECO:0000313" key="3">
    <source>
        <dbReference type="Proteomes" id="UP000271974"/>
    </source>
</evidence>
<feature type="non-terminal residue" evidence="2">
    <location>
        <position position="1"/>
    </location>
</feature>
<accession>A0A433TVF4</accession>
<feature type="compositionally biased region" description="Acidic residues" evidence="1">
    <location>
        <begin position="119"/>
        <end position="137"/>
    </location>
</feature>
<reference evidence="2 3" key="1">
    <citation type="submission" date="2019-01" db="EMBL/GenBank/DDBJ databases">
        <title>A draft genome assembly of the solar-powered sea slug Elysia chlorotica.</title>
        <authorList>
            <person name="Cai H."/>
            <person name="Li Q."/>
            <person name="Fang X."/>
            <person name="Li J."/>
            <person name="Curtis N.E."/>
            <person name="Altenburger A."/>
            <person name="Shibata T."/>
            <person name="Feng M."/>
            <person name="Maeda T."/>
            <person name="Schwartz J.A."/>
            <person name="Shigenobu S."/>
            <person name="Lundholm N."/>
            <person name="Nishiyama T."/>
            <person name="Yang H."/>
            <person name="Hasebe M."/>
            <person name="Li S."/>
            <person name="Pierce S.K."/>
            <person name="Wang J."/>
        </authorList>
    </citation>
    <scope>NUCLEOTIDE SEQUENCE [LARGE SCALE GENOMIC DNA]</scope>
    <source>
        <strain evidence="2">EC2010</strain>
        <tissue evidence="2">Whole organism of an adult</tissue>
    </source>
</reference>
<feature type="region of interest" description="Disordered" evidence="1">
    <location>
        <begin position="57"/>
        <end position="83"/>
    </location>
</feature>
<protein>
    <submittedName>
        <fullName evidence="2">Uncharacterized protein</fullName>
    </submittedName>
</protein>
<proteinExistence type="predicted"/>
<evidence type="ECO:0000256" key="1">
    <source>
        <dbReference type="SAM" id="MobiDB-lite"/>
    </source>
</evidence>
<name>A0A433TVF4_ELYCH</name>
<dbReference type="AlphaFoldDB" id="A0A433TVF4"/>
<feature type="compositionally biased region" description="Acidic residues" evidence="1">
    <location>
        <begin position="66"/>
        <end position="77"/>
    </location>
</feature>
<sequence>TPRVGLSDITLAVDDKSSPSASKSLICEIEPSESTGPEGNSTRVLITELNEGVEEIALDGNNATQGDEDLKENDEEVVERPKEKLSEELLQNLGSIAASSAARNQTVPESSAEVPQPESSEDEDERAVLDEELEGLD</sequence>
<feature type="region of interest" description="Disordered" evidence="1">
    <location>
        <begin position="15"/>
        <end position="41"/>
    </location>
</feature>
<dbReference type="EMBL" id="RQTK01000167">
    <property type="protein sequence ID" value="RUS85519.1"/>
    <property type="molecule type" value="Genomic_DNA"/>
</dbReference>
<feature type="compositionally biased region" description="Polar residues" evidence="1">
    <location>
        <begin position="32"/>
        <end position="41"/>
    </location>
</feature>
<feature type="region of interest" description="Disordered" evidence="1">
    <location>
        <begin position="99"/>
        <end position="137"/>
    </location>
</feature>
<dbReference type="Proteomes" id="UP000271974">
    <property type="component" value="Unassembled WGS sequence"/>
</dbReference>
<gene>
    <name evidence="2" type="ORF">EGW08_006727</name>
</gene>
<organism evidence="2 3">
    <name type="scientific">Elysia chlorotica</name>
    <name type="common">Eastern emerald elysia</name>
    <name type="synonym">Sea slug</name>
    <dbReference type="NCBI Taxonomy" id="188477"/>
    <lineage>
        <taxon>Eukaryota</taxon>
        <taxon>Metazoa</taxon>
        <taxon>Spiralia</taxon>
        <taxon>Lophotrochozoa</taxon>
        <taxon>Mollusca</taxon>
        <taxon>Gastropoda</taxon>
        <taxon>Heterobranchia</taxon>
        <taxon>Euthyneura</taxon>
        <taxon>Panpulmonata</taxon>
        <taxon>Sacoglossa</taxon>
        <taxon>Placobranchoidea</taxon>
        <taxon>Plakobranchidae</taxon>
        <taxon>Elysia</taxon>
    </lineage>
</organism>
<comment type="caution">
    <text evidence="2">The sequence shown here is derived from an EMBL/GenBank/DDBJ whole genome shotgun (WGS) entry which is preliminary data.</text>
</comment>